<evidence type="ECO:0000313" key="3">
    <source>
        <dbReference type="Proteomes" id="UP000247480"/>
    </source>
</evidence>
<gene>
    <name evidence="2" type="ORF">KPSA1_06581</name>
</gene>
<dbReference type="EMBL" id="BGJZ01000341">
    <property type="protein sequence ID" value="GBH13100.1"/>
    <property type="molecule type" value="Genomic_DNA"/>
</dbReference>
<feature type="region of interest" description="Disordered" evidence="1">
    <location>
        <begin position="24"/>
        <end position="43"/>
    </location>
</feature>
<dbReference type="Proteomes" id="UP000247480">
    <property type="component" value="Unassembled WGS sequence"/>
</dbReference>
<comment type="caution">
    <text evidence="2">The sequence shown here is derived from an EMBL/GenBank/DDBJ whole genome shotgun (WGS) entry which is preliminary data.</text>
</comment>
<evidence type="ECO:0000256" key="1">
    <source>
        <dbReference type="SAM" id="MobiDB-lite"/>
    </source>
</evidence>
<name>A0A2V0QWW3_PSESF</name>
<evidence type="ECO:0000313" key="2">
    <source>
        <dbReference type="EMBL" id="GBH13100.1"/>
    </source>
</evidence>
<proteinExistence type="predicted"/>
<sequence>MVITRIASPVATVQFASAVFENHDPLDGYLPRDKSRTMGQPTG</sequence>
<accession>A0A2V0QWW3</accession>
<dbReference type="AlphaFoldDB" id="A0A2V0QWW3"/>
<keyword evidence="2" id="KW-0670">Pyruvate</keyword>
<reference evidence="2 3" key="1">
    <citation type="submission" date="2018-04" db="EMBL/GenBank/DDBJ databases">
        <title>Draft genome sequence of Pseudomonas syringae pv. actinidiae biovar 1 strains isolated from kiwifruit in Kagawa prefecture.</title>
        <authorList>
            <person name="Tabuchi M."/>
            <person name="Saito M."/>
            <person name="Fujiwara S."/>
            <person name="Sasa N."/>
            <person name="Akimitsu K."/>
            <person name="Gomi K."/>
            <person name="Konishi-Sugita S."/>
            <person name="Hamano K."/>
            <person name="Kataoka I."/>
        </authorList>
    </citation>
    <scope>NUCLEOTIDE SEQUENCE [LARGE SCALE GENOMIC DNA]</scope>
    <source>
        <strain evidence="2 3">MAFF212206</strain>
    </source>
</reference>
<organism evidence="2 3">
    <name type="scientific">Pseudomonas syringae pv. actinidiae</name>
    <dbReference type="NCBI Taxonomy" id="103796"/>
    <lineage>
        <taxon>Bacteria</taxon>
        <taxon>Pseudomonadati</taxon>
        <taxon>Pseudomonadota</taxon>
        <taxon>Gammaproteobacteria</taxon>
        <taxon>Pseudomonadales</taxon>
        <taxon>Pseudomonadaceae</taxon>
        <taxon>Pseudomonas</taxon>
        <taxon>Pseudomonas syringae</taxon>
    </lineage>
</organism>
<feature type="compositionally biased region" description="Basic and acidic residues" evidence="1">
    <location>
        <begin position="24"/>
        <end position="36"/>
    </location>
</feature>
<protein>
    <submittedName>
        <fullName evidence="2">Pyruvate/2-oxoglutarate/acetoin dehydrogenase complex</fullName>
    </submittedName>
</protein>